<organism evidence="2 3">
    <name type="scientific">Trichinella nelsoni</name>
    <dbReference type="NCBI Taxonomy" id="6336"/>
    <lineage>
        <taxon>Eukaryota</taxon>
        <taxon>Metazoa</taxon>
        <taxon>Ecdysozoa</taxon>
        <taxon>Nematoda</taxon>
        <taxon>Enoplea</taxon>
        <taxon>Dorylaimia</taxon>
        <taxon>Trichinellida</taxon>
        <taxon>Trichinellidae</taxon>
        <taxon>Trichinella</taxon>
    </lineage>
</organism>
<dbReference type="OrthoDB" id="5917715at2759"/>
<feature type="region of interest" description="Disordered" evidence="1">
    <location>
        <begin position="512"/>
        <end position="570"/>
    </location>
</feature>
<comment type="caution">
    <text evidence="2">The sequence shown here is derived from an EMBL/GenBank/DDBJ whole genome shotgun (WGS) entry which is preliminary data.</text>
</comment>
<keyword evidence="3" id="KW-1185">Reference proteome</keyword>
<feature type="compositionally biased region" description="Low complexity" evidence="1">
    <location>
        <begin position="631"/>
        <end position="641"/>
    </location>
</feature>
<reference evidence="2 3" key="1">
    <citation type="submission" date="2015-01" db="EMBL/GenBank/DDBJ databases">
        <title>Evolution of Trichinella species and genotypes.</title>
        <authorList>
            <person name="Korhonen P.K."/>
            <person name="Edoardo P."/>
            <person name="Giuseppe L.R."/>
            <person name="Gasser R.B."/>
        </authorList>
    </citation>
    <scope>NUCLEOTIDE SEQUENCE [LARGE SCALE GENOMIC DNA]</scope>
    <source>
        <strain evidence="2">ISS37</strain>
    </source>
</reference>
<feature type="compositionally biased region" description="Basic and acidic residues" evidence="1">
    <location>
        <begin position="645"/>
        <end position="658"/>
    </location>
</feature>
<evidence type="ECO:0000313" key="2">
    <source>
        <dbReference type="EMBL" id="KRX27117.1"/>
    </source>
</evidence>
<gene>
    <name evidence="2" type="ORF">T07_3830</name>
</gene>
<dbReference type="Proteomes" id="UP000054630">
    <property type="component" value="Unassembled WGS sequence"/>
</dbReference>
<evidence type="ECO:0000256" key="1">
    <source>
        <dbReference type="SAM" id="MobiDB-lite"/>
    </source>
</evidence>
<accession>A0A0V0SK25</accession>
<dbReference type="AlphaFoldDB" id="A0A0V0SK25"/>
<name>A0A0V0SK25_9BILA</name>
<feature type="compositionally biased region" description="Basic residues" evidence="1">
    <location>
        <begin position="512"/>
        <end position="525"/>
    </location>
</feature>
<protein>
    <submittedName>
        <fullName evidence="2">Uncharacterized protein</fullName>
    </submittedName>
</protein>
<sequence length="658" mass="75545">MSKEVNFQSNSGKLENVDLKKWSSLQSTNDVQRQCRVFLLKCRKEMWNSTKSRRPKWKLPIHPLTWHLITEKDCEESPPSWWLTEVPSESEYQRIAAMIHPTIRETLIEPFHVNSPTGQLVYGLPVYTFHQPEEHERTVGMVSLCETSSLATRTTKLSHDEYEKKLSLLQKLIESFIHAGIVSKSKFLTTSSRGEIFKERVAGTALPIMHCIRALAQGFKMVFLMMEWTFAINRKQDHVHSFVSKLLFHLLSENSKFHTVKMKKMIGENFEKCRIPKLLKILWKWTDRMQDGYFASSSIQPVKQLLDQLDNAESEDNLKKADDDLCLHVCNASEALLEWIQSAVQHPSNGNNLRTGMPEWLDAEVKKLMLNKDEFPVEKIQATFEPLSVRTVGVSVDPLMFAEEPDEHLLTKWTLETDAKLSSSDHKTLETISKTMRTQGEKLQRIARRNSRTITNTIGSLASTDTDSDDQRTRLTLHKLHQSRAANYTSSVEGVANVGMAEQLAFLSHHQRRPSLKKDHHHYHQSSKDTDIGKKSPTTAEQTDNGSNSRGLKFSNRNQQQLIGDRNKVPKLAYEKNMRGIRDGMGDNLINYGKVNFHNAFVDNFLRDMEFLKFDHNNQMIIRPSSEKVDSSSSSSSVTTSLQTLDKKTNEEEEMKKE</sequence>
<proteinExistence type="predicted"/>
<feature type="compositionally biased region" description="Polar residues" evidence="1">
    <location>
        <begin position="536"/>
        <end position="562"/>
    </location>
</feature>
<feature type="region of interest" description="Disordered" evidence="1">
    <location>
        <begin position="625"/>
        <end position="658"/>
    </location>
</feature>
<evidence type="ECO:0000313" key="3">
    <source>
        <dbReference type="Proteomes" id="UP000054630"/>
    </source>
</evidence>
<dbReference type="EMBL" id="JYDL01000004">
    <property type="protein sequence ID" value="KRX27117.1"/>
    <property type="molecule type" value="Genomic_DNA"/>
</dbReference>